<dbReference type="InterPro" id="IPR036388">
    <property type="entry name" value="WH-like_DNA-bd_sf"/>
</dbReference>
<sequence>TVPEIEYNNLALKVTQILPKLIGEGKFTNQGDIKERRDRFIMASNPLPVFIKECCDRFDEAFISYNEFYTAYVKYLNRLKKRRVSRKEFKASLEDEGLWMDKTTKNVDGEFKTNYWLVGVKLKEDFYSNYSKITELHTQKNGSRKAIGDSGNFGIKGINPLKVTEETIQDSIQTPPKDSLRAIISDLAVKTGNPTPIDKVLLEAKQKGFNEDTFEQTIKVLLKEGEIFEPKPGFIQLI</sequence>
<name>A0A0F9J862_9ZZZZ</name>
<accession>A0A0F9J862</accession>
<reference evidence="1" key="1">
    <citation type="journal article" date="2015" name="Nature">
        <title>Complex archaea that bridge the gap between prokaryotes and eukaryotes.</title>
        <authorList>
            <person name="Spang A."/>
            <person name="Saw J.H."/>
            <person name="Jorgensen S.L."/>
            <person name="Zaremba-Niedzwiedzka K."/>
            <person name="Martijn J."/>
            <person name="Lind A.E."/>
            <person name="van Eijk R."/>
            <person name="Schleper C."/>
            <person name="Guy L."/>
            <person name="Ettema T.J."/>
        </authorList>
    </citation>
    <scope>NUCLEOTIDE SEQUENCE</scope>
</reference>
<proteinExistence type="predicted"/>
<organism evidence="1">
    <name type="scientific">marine sediment metagenome</name>
    <dbReference type="NCBI Taxonomy" id="412755"/>
    <lineage>
        <taxon>unclassified sequences</taxon>
        <taxon>metagenomes</taxon>
        <taxon>ecological metagenomes</taxon>
    </lineage>
</organism>
<dbReference type="Gene3D" id="1.10.10.10">
    <property type="entry name" value="Winged helix-like DNA-binding domain superfamily/Winged helix DNA-binding domain"/>
    <property type="match status" value="1"/>
</dbReference>
<protein>
    <submittedName>
        <fullName evidence="1">Uncharacterized protein</fullName>
    </submittedName>
</protein>
<evidence type="ECO:0000313" key="1">
    <source>
        <dbReference type="EMBL" id="KKM02046.1"/>
    </source>
</evidence>
<gene>
    <name evidence="1" type="ORF">LCGC14_1788410</name>
</gene>
<dbReference type="EMBL" id="LAZR01017038">
    <property type="protein sequence ID" value="KKM02046.1"/>
    <property type="molecule type" value="Genomic_DNA"/>
</dbReference>
<dbReference type="AlphaFoldDB" id="A0A0F9J862"/>
<feature type="non-terminal residue" evidence="1">
    <location>
        <position position="1"/>
    </location>
</feature>
<comment type="caution">
    <text evidence="1">The sequence shown here is derived from an EMBL/GenBank/DDBJ whole genome shotgun (WGS) entry which is preliminary data.</text>
</comment>